<dbReference type="EMBL" id="ML769582">
    <property type="protein sequence ID" value="KAE9393006.1"/>
    <property type="molecule type" value="Genomic_DNA"/>
</dbReference>
<evidence type="ECO:0000313" key="1">
    <source>
        <dbReference type="EMBL" id="KAE9393006.1"/>
    </source>
</evidence>
<organism evidence="1 2">
    <name type="scientific">Gymnopus androsaceus JB14</name>
    <dbReference type="NCBI Taxonomy" id="1447944"/>
    <lineage>
        <taxon>Eukaryota</taxon>
        <taxon>Fungi</taxon>
        <taxon>Dikarya</taxon>
        <taxon>Basidiomycota</taxon>
        <taxon>Agaricomycotina</taxon>
        <taxon>Agaricomycetes</taxon>
        <taxon>Agaricomycetidae</taxon>
        <taxon>Agaricales</taxon>
        <taxon>Marasmiineae</taxon>
        <taxon>Omphalotaceae</taxon>
        <taxon>Gymnopus</taxon>
    </lineage>
</organism>
<accession>A0A6A4H5E7</accession>
<sequence length="277" mass="30883">MSDTISIKAIRRTTREKTACKLCKKLDNSECIHDVSNKKIHLRQNSSLDTPSYQVPTNDHTLLIRTLKEISAYARCRRSRARDKLEETSSLKRSIRTFFSPSSQMELMKTALKIKEEGGFEDASDIHIKEMKGVALCDVYPLTPARPAPPLVFLPSTLLASHVEFFSKINHFIPILHSSAGSILDCMNAIGTFSELVLSMCALGARYSSDERPAWPLLGLATRHTQLVGAHRRTFLGPKPSVGQELRKRAFLGSRISRHVFECVSGEAKGLGSIRMS</sequence>
<protein>
    <submittedName>
        <fullName evidence="1">Uncharacterized protein</fullName>
    </submittedName>
</protein>
<keyword evidence="2" id="KW-1185">Reference proteome</keyword>
<reference evidence="1" key="1">
    <citation type="journal article" date="2019" name="Environ. Microbiol.">
        <title>Fungal ecological strategies reflected in gene transcription - a case study of two litter decomposers.</title>
        <authorList>
            <person name="Barbi F."/>
            <person name="Kohler A."/>
            <person name="Barry K."/>
            <person name="Baskaran P."/>
            <person name="Daum C."/>
            <person name="Fauchery L."/>
            <person name="Ihrmark K."/>
            <person name="Kuo A."/>
            <person name="LaButti K."/>
            <person name="Lipzen A."/>
            <person name="Morin E."/>
            <person name="Grigoriev I.V."/>
            <person name="Henrissat B."/>
            <person name="Lindahl B."/>
            <person name="Martin F."/>
        </authorList>
    </citation>
    <scope>NUCLEOTIDE SEQUENCE</scope>
    <source>
        <strain evidence="1">JB14</strain>
    </source>
</reference>
<dbReference type="Proteomes" id="UP000799118">
    <property type="component" value="Unassembled WGS sequence"/>
</dbReference>
<dbReference type="AlphaFoldDB" id="A0A6A4H5E7"/>
<gene>
    <name evidence="1" type="ORF">BT96DRAFT_944201</name>
</gene>
<evidence type="ECO:0000313" key="2">
    <source>
        <dbReference type="Proteomes" id="UP000799118"/>
    </source>
</evidence>
<proteinExistence type="predicted"/>
<name>A0A6A4H5E7_9AGAR</name>